<dbReference type="Proteomes" id="UP000190837">
    <property type="component" value="Unassembled WGS sequence"/>
</dbReference>
<name>A0A1C3H4C3_9GAMM</name>
<sequence>MPIAGGKKQNFHQYAHFARQFPADYRIFADVRGKSMGNTIAA</sequence>
<proteinExistence type="predicted"/>
<dbReference type="RefSeq" id="WP_256860946.1">
    <property type="nucleotide sequence ID" value="NZ_FKLO01000045.1"/>
</dbReference>
<evidence type="ECO:0000313" key="2">
    <source>
        <dbReference type="Proteomes" id="UP000190837"/>
    </source>
</evidence>
<organism evidence="1 2">
    <name type="scientific">Cardiobacterium hominis</name>
    <dbReference type="NCBI Taxonomy" id="2718"/>
    <lineage>
        <taxon>Bacteria</taxon>
        <taxon>Pseudomonadati</taxon>
        <taxon>Pseudomonadota</taxon>
        <taxon>Gammaproteobacteria</taxon>
        <taxon>Cardiobacteriales</taxon>
        <taxon>Cardiobacteriaceae</taxon>
        <taxon>Cardiobacterium</taxon>
    </lineage>
</organism>
<accession>A0A1C3H4C3</accession>
<evidence type="ECO:0000313" key="1">
    <source>
        <dbReference type="EMBL" id="SAM64394.1"/>
    </source>
</evidence>
<dbReference type="AlphaFoldDB" id="A0A1C3H4C3"/>
<gene>
    <name evidence="1" type="ORF">CHUV0807_1231</name>
</gene>
<protein>
    <submittedName>
        <fullName evidence="1">Uncharacterized protein</fullName>
    </submittedName>
</protein>
<dbReference type="EMBL" id="FKLO01000045">
    <property type="protein sequence ID" value="SAM64394.1"/>
    <property type="molecule type" value="Genomic_DNA"/>
</dbReference>
<reference evidence="2" key="1">
    <citation type="submission" date="2016-04" db="EMBL/GenBank/DDBJ databases">
        <authorList>
            <person name="Tagini F."/>
        </authorList>
    </citation>
    <scope>NUCLEOTIDE SEQUENCE [LARGE SCALE GENOMIC DNA]</scope>
    <source>
        <strain evidence="2">CHUV0807</strain>
    </source>
</reference>